<organism evidence="1 2">
    <name type="scientific">Hymenobacter cavernae</name>
    <dbReference type="NCBI Taxonomy" id="2044852"/>
    <lineage>
        <taxon>Bacteria</taxon>
        <taxon>Pseudomonadati</taxon>
        <taxon>Bacteroidota</taxon>
        <taxon>Cytophagia</taxon>
        <taxon>Cytophagales</taxon>
        <taxon>Hymenobacteraceae</taxon>
        <taxon>Hymenobacter</taxon>
    </lineage>
</organism>
<reference evidence="2" key="1">
    <citation type="journal article" date="2019" name="Int. J. Syst. Evol. Microbiol.">
        <title>The Global Catalogue of Microorganisms (GCM) 10K type strain sequencing project: providing services to taxonomists for standard genome sequencing and annotation.</title>
        <authorList>
            <consortium name="The Broad Institute Genomics Platform"/>
            <consortium name="The Broad Institute Genome Sequencing Center for Infectious Disease"/>
            <person name="Wu L."/>
            <person name="Ma J."/>
        </authorList>
    </citation>
    <scope>NUCLEOTIDE SEQUENCE [LARGE SCALE GENOMIC DNA]</scope>
    <source>
        <strain evidence="2">CGMCC 1.15197</strain>
    </source>
</reference>
<evidence type="ECO:0000313" key="2">
    <source>
        <dbReference type="Proteomes" id="UP000632273"/>
    </source>
</evidence>
<keyword evidence="2" id="KW-1185">Reference proteome</keyword>
<gene>
    <name evidence="1" type="ORF">GCM10011383_21440</name>
</gene>
<comment type="caution">
    <text evidence="1">The sequence shown here is derived from an EMBL/GenBank/DDBJ whole genome shotgun (WGS) entry which is preliminary data.</text>
</comment>
<evidence type="ECO:0000313" key="1">
    <source>
        <dbReference type="EMBL" id="GGF09958.1"/>
    </source>
</evidence>
<dbReference type="EMBL" id="BMHT01000003">
    <property type="protein sequence ID" value="GGF09958.1"/>
    <property type="molecule type" value="Genomic_DNA"/>
</dbReference>
<sequence length="239" mass="26584">MKSLLLMGGLGLWLGLGVRPAQAQRVLLRADVAEDTTRTRSGPNRAYFGHLYLGYAPVVGRASGPGAELRFGRSGELQVGVRNKFRLTQTLALGADLRYARLVYHLEQNDQKIVPTTTRYERERLTLSQLQGEAFVRLNAGRRGNAVGRYLDLLGWGGWVLGSAHYYQEPASAGAKKRKVTERGLGYMSRWPYGVGARLGSGRLAVVGRYRLSNTFVGEAKNRYPELPRWTVGLELGWF</sequence>
<evidence type="ECO:0008006" key="3">
    <source>
        <dbReference type="Google" id="ProtNLM"/>
    </source>
</evidence>
<proteinExistence type="predicted"/>
<dbReference type="RefSeq" id="WP_188813904.1">
    <property type="nucleotide sequence ID" value="NZ_BMHT01000003.1"/>
</dbReference>
<protein>
    <recommendedName>
        <fullName evidence="3">Outer membrane protein beta-barrel domain-containing protein</fullName>
    </recommendedName>
</protein>
<dbReference type="Proteomes" id="UP000632273">
    <property type="component" value="Unassembled WGS sequence"/>
</dbReference>
<name>A0ABQ1U3N8_9BACT</name>
<accession>A0ABQ1U3N8</accession>